<accession>A0A2G5KAY9</accession>
<sequence>MKPIKFPFETPPEIGQAIEIADGILWLRLPLPMALDHVNIYALRDGDGWCVVDTGYHSKKGLAIWEDILEHALGGDPVTRVFLTHHHPDHVGMVGWLQSQKGAELWTTRTAWLYSRMLTVDTQEIWPKESLQFFYEAGMDDEIFAARKADRPFNFSDIVYPMPLGFRRVRDEETIQIGGRDWVVRTGDGHSPEQATLWCDAENLVIAGDQILPGISPNVGVYPTEPLADPLSEWLTSCERFQSLANDDHFVMGGHKLPFTGLPRRMSQLIENHHSALERLEEFLETPNTAHGCFPVLYKRKIGMGEYGLALVEAIAHLNHLYLADKITRAKDKNGVWQWQRK</sequence>
<dbReference type="InterPro" id="IPR048933">
    <property type="entry name" value="B_lactamase-like_C"/>
</dbReference>
<dbReference type="InterPro" id="IPR001279">
    <property type="entry name" value="Metallo-B-lactamas"/>
</dbReference>
<organism evidence="2 3">
    <name type="scientific">Paramylibacter kogurei</name>
    <dbReference type="NCBI Taxonomy" id="1889778"/>
    <lineage>
        <taxon>Bacteria</taxon>
        <taxon>Pseudomonadati</taxon>
        <taxon>Pseudomonadota</taxon>
        <taxon>Alphaproteobacteria</taxon>
        <taxon>Rhodobacterales</taxon>
        <taxon>Paracoccaceae</taxon>
        <taxon>Paramylibacter</taxon>
    </lineage>
</organism>
<dbReference type="Gene3D" id="1.10.10.10">
    <property type="entry name" value="Winged helix-like DNA-binding domain superfamily/Winged helix DNA-binding domain"/>
    <property type="match status" value="1"/>
</dbReference>
<name>A0A2G5KAY9_9RHOB</name>
<protein>
    <submittedName>
        <fullName evidence="2">MBL fold hydrolase</fullName>
    </submittedName>
</protein>
<evidence type="ECO:0000313" key="2">
    <source>
        <dbReference type="EMBL" id="PIB26203.1"/>
    </source>
</evidence>
<dbReference type="OrthoDB" id="2971563at2"/>
<evidence type="ECO:0000313" key="3">
    <source>
        <dbReference type="Proteomes" id="UP000231516"/>
    </source>
</evidence>
<dbReference type="AlphaFoldDB" id="A0A2G5KAY9"/>
<proteinExistence type="predicted"/>
<feature type="domain" description="Metallo-beta-lactamase" evidence="1">
    <location>
        <begin position="37"/>
        <end position="255"/>
    </location>
</feature>
<dbReference type="InterPro" id="IPR036866">
    <property type="entry name" value="RibonucZ/Hydroxyglut_hydro"/>
</dbReference>
<dbReference type="PANTHER" id="PTHR23131">
    <property type="entry name" value="ENDORIBONUCLEASE LACTB2"/>
    <property type="match status" value="1"/>
</dbReference>
<keyword evidence="2" id="KW-0378">Hydrolase</keyword>
<dbReference type="RefSeq" id="WP_099591944.1">
    <property type="nucleotide sequence ID" value="NZ_MDGM01000007.1"/>
</dbReference>
<dbReference type="SMART" id="SM00849">
    <property type="entry name" value="Lactamase_B"/>
    <property type="match status" value="1"/>
</dbReference>
<dbReference type="EMBL" id="MDGM01000007">
    <property type="protein sequence ID" value="PIB26203.1"/>
    <property type="molecule type" value="Genomic_DNA"/>
</dbReference>
<reference evidence="2 3" key="1">
    <citation type="submission" date="2016-08" db="EMBL/GenBank/DDBJ databases">
        <title>Draft genome of Amylibacter sp. strain 4G11.</title>
        <authorList>
            <person name="Wong S.-K."/>
            <person name="Hamasaki K."/>
            <person name="Yoshizawa S."/>
        </authorList>
    </citation>
    <scope>NUCLEOTIDE SEQUENCE [LARGE SCALE GENOMIC DNA]</scope>
    <source>
        <strain evidence="2 3">4G11</strain>
    </source>
</reference>
<dbReference type="Gene3D" id="3.60.15.10">
    <property type="entry name" value="Ribonuclease Z/Hydroxyacylglutathione hydrolase-like"/>
    <property type="match status" value="1"/>
</dbReference>
<dbReference type="InterPro" id="IPR050662">
    <property type="entry name" value="Sec-metab_biosynth-thioest"/>
</dbReference>
<evidence type="ECO:0000259" key="1">
    <source>
        <dbReference type="SMART" id="SM00849"/>
    </source>
</evidence>
<dbReference type="PANTHER" id="PTHR23131:SF4">
    <property type="entry name" value="METALLO-BETA-LACTAMASE SUPERFAMILY POTEIN"/>
    <property type="match status" value="1"/>
</dbReference>
<keyword evidence="3" id="KW-1185">Reference proteome</keyword>
<dbReference type="GO" id="GO:0016787">
    <property type="term" value="F:hydrolase activity"/>
    <property type="evidence" value="ECO:0007669"/>
    <property type="project" value="UniProtKB-KW"/>
</dbReference>
<dbReference type="SUPFAM" id="SSF56281">
    <property type="entry name" value="Metallo-hydrolase/oxidoreductase"/>
    <property type="match status" value="1"/>
</dbReference>
<dbReference type="Pfam" id="PF00753">
    <property type="entry name" value="Lactamase_B"/>
    <property type="match status" value="1"/>
</dbReference>
<dbReference type="InterPro" id="IPR036388">
    <property type="entry name" value="WH-like_DNA-bd_sf"/>
</dbReference>
<gene>
    <name evidence="2" type="ORF">BFP76_14325</name>
</gene>
<comment type="caution">
    <text evidence="2">The sequence shown here is derived from an EMBL/GenBank/DDBJ whole genome shotgun (WGS) entry which is preliminary data.</text>
</comment>
<dbReference type="Pfam" id="PF21221">
    <property type="entry name" value="B_lactamase-like_C"/>
    <property type="match status" value="1"/>
</dbReference>
<dbReference type="Proteomes" id="UP000231516">
    <property type="component" value="Unassembled WGS sequence"/>
</dbReference>